<evidence type="ECO:0000313" key="2">
    <source>
        <dbReference type="Proteomes" id="UP000766486"/>
    </source>
</evidence>
<evidence type="ECO:0000313" key="1">
    <source>
        <dbReference type="EMBL" id="VUC24470.1"/>
    </source>
</evidence>
<comment type="caution">
    <text evidence="1">The sequence shown here is derived from an EMBL/GenBank/DDBJ whole genome shotgun (WGS) entry which is preliminary data.</text>
</comment>
<reference evidence="1 2" key="1">
    <citation type="submission" date="2019-06" db="EMBL/GenBank/DDBJ databases">
        <authorList>
            <person name="Broberg M."/>
        </authorList>
    </citation>
    <scope>NUCLEOTIDE SEQUENCE [LARGE SCALE GENOMIC DNA]</scope>
</reference>
<proteinExistence type="predicted"/>
<dbReference type="Proteomes" id="UP000766486">
    <property type="component" value="Unassembled WGS sequence"/>
</dbReference>
<keyword evidence="2" id="KW-1185">Reference proteome</keyword>
<organism evidence="1 2">
    <name type="scientific">Bionectria ochroleuca</name>
    <name type="common">Gliocladium roseum</name>
    <dbReference type="NCBI Taxonomy" id="29856"/>
    <lineage>
        <taxon>Eukaryota</taxon>
        <taxon>Fungi</taxon>
        <taxon>Dikarya</taxon>
        <taxon>Ascomycota</taxon>
        <taxon>Pezizomycotina</taxon>
        <taxon>Sordariomycetes</taxon>
        <taxon>Hypocreomycetidae</taxon>
        <taxon>Hypocreales</taxon>
        <taxon>Bionectriaceae</taxon>
        <taxon>Clonostachys</taxon>
    </lineage>
</organism>
<dbReference type="EMBL" id="CABFNS010000720">
    <property type="protein sequence ID" value="VUC24470.1"/>
    <property type="molecule type" value="Genomic_DNA"/>
</dbReference>
<protein>
    <submittedName>
        <fullName evidence="1">Uncharacterized protein</fullName>
    </submittedName>
</protein>
<accession>A0ABY6U0F7</accession>
<sequence>MTGDNDRGRINWSHVKDVERRGSDILVDFSHDGIYAQLVSDQKIVQILKEVAAGGLMAQSQQGAMIDRLEVAPQKRSLRLRKMCILFEPLLADLDVETVNVKE</sequence>
<gene>
    <name evidence="1" type="ORF">CLO192961_LOCUS143126</name>
</gene>
<name>A0ABY6U0F7_BIOOC</name>